<keyword evidence="4 7" id="KW-0378">Hydrolase</keyword>
<dbReference type="SMART" id="SM00155">
    <property type="entry name" value="PLDc"/>
    <property type="match status" value="2"/>
</dbReference>
<evidence type="ECO:0000256" key="2">
    <source>
        <dbReference type="ARBA" id="ARBA00008664"/>
    </source>
</evidence>
<dbReference type="Proteomes" id="UP001590951">
    <property type="component" value="Unassembled WGS sequence"/>
</dbReference>
<dbReference type="SUPFAM" id="SSF56024">
    <property type="entry name" value="Phospholipase D/nuclease"/>
    <property type="match status" value="2"/>
</dbReference>
<feature type="domain" description="PLD phosphodiesterase" evidence="9">
    <location>
        <begin position="928"/>
        <end position="955"/>
    </location>
</feature>
<feature type="compositionally biased region" description="Polar residues" evidence="8">
    <location>
        <begin position="1487"/>
        <end position="1503"/>
    </location>
</feature>
<dbReference type="PROSITE" id="PS50035">
    <property type="entry name" value="PLD"/>
    <property type="match status" value="2"/>
</dbReference>
<evidence type="ECO:0000256" key="3">
    <source>
        <dbReference type="ARBA" id="ARBA00022737"/>
    </source>
</evidence>
<dbReference type="InterPro" id="IPR001736">
    <property type="entry name" value="PLipase_D/transphosphatidylase"/>
</dbReference>
<dbReference type="SMART" id="SM00312">
    <property type="entry name" value="PX"/>
    <property type="match status" value="1"/>
</dbReference>
<feature type="region of interest" description="Disordered" evidence="8">
    <location>
        <begin position="1"/>
        <end position="294"/>
    </location>
</feature>
<feature type="region of interest" description="Disordered" evidence="8">
    <location>
        <begin position="562"/>
        <end position="625"/>
    </location>
</feature>
<evidence type="ECO:0000256" key="6">
    <source>
        <dbReference type="ARBA" id="ARBA00023098"/>
    </source>
</evidence>
<sequence length="1826" mass="206561">MAENSGSNLPPNGLPPIVHPLPVPQQNTGISEPYKHTTYSPILQDERLNGSVEKDDFVDGYKPVPIEDSPTTTGFPFGNHIAAGSENSDTTEGVPRLGGIAHDLLQRRASADHSSHIENPRTMLEEGEPSTPPGRPNVQFSRPAPSNEQGSGAQWRSEPGDIPDGEAASKEKRSGSLFTKLKALANPTGAQAHTRTPSGFTLGGDSVDERLPASNLSPNLERGDPMRTPLEEEGSDLDADAEESTGEESPRDSTRKRRRKSRRPQDGGAQTAPSTPKTPVARSSRPNFLSNSSMIPSERFRSSFLPRRVTMTDLRSEGRQGVSEDEGRERMSYNNRWRRGGAWSARGLSYAGNRKHSQQQSTEERRPSNFRRFTGFAATNEVADASPFSQWRLPRGERASTLSAAKWRQLKAGLKMIGQRRRAENTIDRAKSAELLAELTAGVPAALMLASMFQRDEHGNKRIPILLEQLKVQITDSKQVDSKSGDRHMIFRIEMEYGNGLTRMKWVIHRALRDFANLHARYKLQIGAQKYVQLKRDDARTKLPHFPRSTFPYLRGIRGLDNLSDSGEEEDNDGDGAGRSGGEANGAEKPNKKKKLRPSLGHSRRKSSVTNVQGGDGVSTRRDTYPERQRKKLELYLQQMIRYLIFRPESNRLCKFLELSALGVRLAAESSYHGKEGLLVIQSGKGVDFRKAWKPSLVKGRRSPKWFCVRHSYVVCVDSPEEMNIYDVFLVDSAFTIQTKGKRLRDQKPKDMAKAAKESASHPQHHSLRLANSERKLKLLAKNERQLHQFEESIRYMSTNSPWGKPKRFDSFAPVRSNVFAQWLVDGRDYMWNVSRAISMAKDVIYIHDWWLSPELYMRRPAAISQKWRLDRLLQRKAREGVKVFVIMYRNINSAIPIDSEYTKFSLLDLHPNVFVQRSPNQFRQNTFFWAHHEKICIIDHMVAFVGGIDLCFGRWDTPQHTVVDDKLTGFEMSDAPKDADNCQLWPGKDYSNPRVQDFYALDKPYEEMYDRAEVPRMPWHDVHMQVVGQPARDLTRHFVQRWNYILRQRRPTRPTPFLLPPPDFIPADLEALGLNGTCEVQILRSACWWSLGTPETTECSIMNAYLKLIEQSEHFVYIENQFFITSCEVEGTCIENKIGDALVERIIRASEKKEDWRAVIMIPLMPGFQNTVDQQDGTSVRLIMQCQFRSICRGKGSIFGRVRAQGIEPEDFIQFYSLRSWGKIGPMKQLVTEQLYIHAKCILVDDRTAIIGSANINERSMLGSRDSECAAVVRDTDMLLSMMNGEPYLVGRFAHTLRMRLMREHLGIDVDEVLEEEQQEEEDRRSEQWEKDMDKFHGKETSDRETKDKLLESKHQKQDEVLQKSEYMSSFNHDVDWEQANNPNLKSGKKLTESPRVTNNPEHKKDVDGGGADAMNREELAGRAGRRDTYLMMGSTGSKEVLVSSEDAKAANGKPSKPEKVETRQRSTPRLTEDGRNSALPPSETLRGTSSSLHGLSQTSTLPPLPVTDDTDIGGPPPQRTPSQNTTESTNPLVADMKRLFVDKDCMRDPLNDSFYIDTWHAIAENNTKLFRQVFRCMPDNEVKSWKDYKEYFAYADRFSHAQGGGKSRDRMQQEAPGSSGPPGQSSVADKLRMLGPIGEKAAEAESEGASLGEKLTHSLGQKDIKEINQDSRLMGSVEEWAEQASKDEAERHDRDAKAQCPGSSSVDGVLDEKTAIRSSNELKYSATVDSENLSKMQSPPSVTYSEALNRNTSTQKRRRRATTRSSRREFHASDDIISPADAEELMHMVQGHLVTWPYDWLAKEEQGGNWLYSIDGLAPLEIYN</sequence>
<feature type="compositionally biased region" description="Basic and acidic residues" evidence="8">
    <location>
        <begin position="1416"/>
        <end position="1430"/>
    </location>
</feature>
<comment type="caution">
    <text evidence="11">The sequence shown here is derived from an EMBL/GenBank/DDBJ whole genome shotgun (WGS) entry which is preliminary data.</text>
</comment>
<feature type="compositionally biased region" description="Basic and acidic residues" evidence="8">
    <location>
        <begin position="44"/>
        <end position="59"/>
    </location>
</feature>
<feature type="compositionally biased region" description="Polar residues" evidence="8">
    <location>
        <begin position="1"/>
        <end position="10"/>
    </location>
</feature>
<dbReference type="InterPro" id="IPR015679">
    <property type="entry name" value="PLipase_D_fam"/>
</dbReference>
<feature type="region of interest" description="Disordered" evidence="8">
    <location>
        <begin position="1314"/>
        <end position="1533"/>
    </location>
</feature>
<feature type="compositionally biased region" description="Low complexity" evidence="8">
    <location>
        <begin position="1618"/>
        <end position="1628"/>
    </location>
</feature>
<comment type="similarity">
    <text evidence="2 7">Belongs to the phospholipase D family.</text>
</comment>
<evidence type="ECO:0000259" key="9">
    <source>
        <dbReference type="PROSITE" id="PS50035"/>
    </source>
</evidence>
<dbReference type="CDD" id="cd01254">
    <property type="entry name" value="PH_PLD"/>
    <property type="match status" value="1"/>
</dbReference>
<feature type="region of interest" description="Disordered" evidence="8">
    <location>
        <begin position="1730"/>
        <end position="1772"/>
    </location>
</feature>
<evidence type="ECO:0000313" key="11">
    <source>
        <dbReference type="EMBL" id="KAL2048835.1"/>
    </source>
</evidence>
<feature type="compositionally biased region" description="Basic and acidic residues" evidence="8">
    <location>
        <begin position="104"/>
        <end position="119"/>
    </location>
</feature>
<dbReference type="Pfam" id="PF13091">
    <property type="entry name" value="PLDc_2"/>
    <property type="match status" value="1"/>
</dbReference>
<evidence type="ECO:0000256" key="5">
    <source>
        <dbReference type="ARBA" id="ARBA00022963"/>
    </source>
</evidence>
<dbReference type="CDD" id="cd09138">
    <property type="entry name" value="PLDc_vPLD1_2_yPLD_like_1"/>
    <property type="match status" value="1"/>
</dbReference>
<feature type="domain" description="PX" evidence="10">
    <location>
        <begin position="469"/>
        <end position="664"/>
    </location>
</feature>
<evidence type="ECO:0000256" key="7">
    <source>
        <dbReference type="PIRNR" id="PIRNR009376"/>
    </source>
</evidence>
<dbReference type="PANTHER" id="PTHR18896:SF76">
    <property type="entry name" value="PHOSPHOLIPASE"/>
    <property type="match status" value="1"/>
</dbReference>
<feature type="region of interest" description="Disordered" evidence="8">
    <location>
        <begin position="348"/>
        <end position="370"/>
    </location>
</feature>
<dbReference type="InterPro" id="IPR016555">
    <property type="entry name" value="PLipase_D_euk"/>
</dbReference>
<keyword evidence="5 7" id="KW-0442">Lipid degradation</keyword>
<feature type="compositionally biased region" description="Polar residues" evidence="8">
    <location>
        <begin position="1730"/>
        <end position="1753"/>
    </location>
</feature>
<feature type="compositionally biased region" description="Polar residues" evidence="8">
    <location>
        <begin position="138"/>
        <end position="154"/>
    </location>
</feature>
<protein>
    <recommendedName>
        <fullName evidence="7">Phospholipase</fullName>
        <ecNumber evidence="7">3.1.4.4</ecNumber>
    </recommendedName>
</protein>
<evidence type="ECO:0000256" key="8">
    <source>
        <dbReference type="SAM" id="MobiDB-lite"/>
    </source>
</evidence>
<reference evidence="11 12" key="1">
    <citation type="submission" date="2024-09" db="EMBL/GenBank/DDBJ databases">
        <title>Rethinking Asexuality: The Enigmatic Case of Functional Sexual Genes in Lepraria (Stereocaulaceae).</title>
        <authorList>
            <person name="Doellman M."/>
            <person name="Sun Y."/>
            <person name="Barcenas-Pena A."/>
            <person name="Lumbsch H.T."/>
            <person name="Grewe F."/>
        </authorList>
    </citation>
    <scope>NUCLEOTIDE SEQUENCE [LARGE SCALE GENOMIC DNA]</scope>
    <source>
        <strain evidence="11 12">Grewe 0041</strain>
    </source>
</reference>
<dbReference type="InterPro" id="IPR001683">
    <property type="entry name" value="PX_dom"/>
</dbReference>
<dbReference type="SUPFAM" id="SSF64268">
    <property type="entry name" value="PX domain"/>
    <property type="match status" value="1"/>
</dbReference>
<feature type="compositionally biased region" description="Basic and acidic residues" evidence="8">
    <location>
        <begin position="744"/>
        <end position="760"/>
    </location>
</feature>
<feature type="domain" description="PLD phosphodiesterase" evidence="9">
    <location>
        <begin position="1234"/>
        <end position="1261"/>
    </location>
</feature>
<feature type="compositionally biased region" description="Gly residues" evidence="8">
    <location>
        <begin position="575"/>
        <end position="584"/>
    </location>
</feature>
<dbReference type="InterPro" id="IPR025202">
    <property type="entry name" value="PLD-like_dom"/>
</dbReference>
<feature type="compositionally biased region" description="Polar residues" evidence="8">
    <location>
        <begin position="188"/>
        <end position="199"/>
    </location>
</feature>
<dbReference type="PANTHER" id="PTHR18896">
    <property type="entry name" value="PHOSPHOLIPASE D"/>
    <property type="match status" value="1"/>
</dbReference>
<keyword evidence="12" id="KW-1185">Reference proteome</keyword>
<feature type="region of interest" description="Disordered" evidence="8">
    <location>
        <begin position="742"/>
        <end position="767"/>
    </location>
</feature>
<dbReference type="Pfam" id="PF00614">
    <property type="entry name" value="PLDc"/>
    <property type="match status" value="1"/>
</dbReference>
<feature type="region of interest" description="Disordered" evidence="8">
    <location>
        <begin position="1681"/>
        <end position="1713"/>
    </location>
</feature>
<evidence type="ECO:0000259" key="10">
    <source>
        <dbReference type="PROSITE" id="PS50195"/>
    </source>
</evidence>
<feature type="compositionally biased region" description="Basic residues" evidence="8">
    <location>
        <begin position="591"/>
        <end position="607"/>
    </location>
</feature>
<evidence type="ECO:0000256" key="4">
    <source>
        <dbReference type="ARBA" id="ARBA00022801"/>
    </source>
</evidence>
<feature type="compositionally biased region" description="Polar residues" evidence="8">
    <location>
        <begin position="1522"/>
        <end position="1533"/>
    </location>
</feature>
<evidence type="ECO:0000256" key="1">
    <source>
        <dbReference type="ARBA" id="ARBA00000798"/>
    </source>
</evidence>
<dbReference type="CDD" id="cd09141">
    <property type="entry name" value="PLDc_vPLD1_2_yPLD_like_2"/>
    <property type="match status" value="1"/>
</dbReference>
<gene>
    <name evidence="11" type="ORF">ABVK25_010893</name>
</gene>
<dbReference type="PROSITE" id="PS50195">
    <property type="entry name" value="PX"/>
    <property type="match status" value="1"/>
</dbReference>
<feature type="compositionally biased region" description="Polar residues" evidence="8">
    <location>
        <begin position="284"/>
        <end position="294"/>
    </location>
</feature>
<name>A0ABR4ATN5_9LECA</name>
<feature type="compositionally biased region" description="Basic and acidic residues" evidence="8">
    <location>
        <begin position="1686"/>
        <end position="1699"/>
    </location>
</feature>
<feature type="compositionally biased region" description="Basic and acidic residues" evidence="8">
    <location>
        <begin position="1457"/>
        <end position="1477"/>
    </location>
</feature>
<feature type="region of interest" description="Disordered" evidence="8">
    <location>
        <begin position="311"/>
        <end position="330"/>
    </location>
</feature>
<dbReference type="PIRSF" id="PIRSF009376">
    <property type="entry name" value="Phospholipase_D_euk"/>
    <property type="match status" value="1"/>
</dbReference>
<accession>A0ABR4ATN5</accession>
<proteinExistence type="inferred from homology"/>
<keyword evidence="6" id="KW-0443">Lipid metabolism</keyword>
<feature type="compositionally biased region" description="Basic and acidic residues" evidence="8">
    <location>
        <begin position="1323"/>
        <end position="1364"/>
    </location>
</feature>
<dbReference type="EC" id="3.1.4.4" evidence="7"/>
<keyword evidence="3" id="KW-0677">Repeat</keyword>
<feature type="compositionally biased region" description="Pro residues" evidence="8">
    <location>
        <begin position="12"/>
        <end position="23"/>
    </location>
</feature>
<comment type="catalytic activity">
    <reaction evidence="1 7">
        <text>a 1,2-diacyl-sn-glycero-3-phosphocholine + H2O = a 1,2-diacyl-sn-glycero-3-phosphate + choline + H(+)</text>
        <dbReference type="Rhea" id="RHEA:14445"/>
        <dbReference type="ChEBI" id="CHEBI:15354"/>
        <dbReference type="ChEBI" id="CHEBI:15377"/>
        <dbReference type="ChEBI" id="CHEBI:15378"/>
        <dbReference type="ChEBI" id="CHEBI:57643"/>
        <dbReference type="ChEBI" id="CHEBI:58608"/>
        <dbReference type="EC" id="3.1.4.4"/>
    </reaction>
</comment>
<dbReference type="EMBL" id="JBHFEH010000078">
    <property type="protein sequence ID" value="KAL2048835.1"/>
    <property type="molecule type" value="Genomic_DNA"/>
</dbReference>
<feature type="region of interest" description="Disordered" evidence="8">
    <location>
        <begin position="1604"/>
        <end position="1631"/>
    </location>
</feature>
<dbReference type="Gene3D" id="3.30.1520.10">
    <property type="entry name" value="Phox-like domain"/>
    <property type="match status" value="1"/>
</dbReference>
<dbReference type="InterPro" id="IPR036871">
    <property type="entry name" value="PX_dom_sf"/>
</dbReference>
<organism evidence="11 12">
    <name type="scientific">Lepraria finkii</name>
    <dbReference type="NCBI Taxonomy" id="1340010"/>
    <lineage>
        <taxon>Eukaryota</taxon>
        <taxon>Fungi</taxon>
        <taxon>Dikarya</taxon>
        <taxon>Ascomycota</taxon>
        <taxon>Pezizomycotina</taxon>
        <taxon>Lecanoromycetes</taxon>
        <taxon>OSLEUM clade</taxon>
        <taxon>Lecanoromycetidae</taxon>
        <taxon>Lecanorales</taxon>
        <taxon>Lecanorineae</taxon>
        <taxon>Stereocaulaceae</taxon>
        <taxon>Lepraria</taxon>
    </lineage>
</organism>
<evidence type="ECO:0000313" key="12">
    <source>
        <dbReference type="Proteomes" id="UP001590951"/>
    </source>
</evidence>
<dbReference type="Gene3D" id="3.30.870.10">
    <property type="entry name" value="Endonuclease Chain A"/>
    <property type="match status" value="2"/>
</dbReference>
<feature type="compositionally biased region" description="Acidic residues" evidence="8">
    <location>
        <begin position="231"/>
        <end position="246"/>
    </location>
</feature>